<dbReference type="SUPFAM" id="SSF103473">
    <property type="entry name" value="MFS general substrate transporter"/>
    <property type="match status" value="1"/>
</dbReference>
<feature type="transmembrane region" description="Helical" evidence="6">
    <location>
        <begin position="39"/>
        <end position="56"/>
    </location>
</feature>
<feature type="transmembrane region" description="Helical" evidence="6">
    <location>
        <begin position="109"/>
        <end position="130"/>
    </location>
</feature>
<comment type="subcellular location">
    <subcellularLocation>
        <location evidence="1">Membrane</location>
        <topology evidence="1">Multi-pass membrane protein</topology>
    </subcellularLocation>
</comment>
<dbReference type="GO" id="GO:0022857">
    <property type="term" value="F:transmembrane transporter activity"/>
    <property type="evidence" value="ECO:0007669"/>
    <property type="project" value="InterPro"/>
</dbReference>
<keyword evidence="4 6" id="KW-1133">Transmembrane helix</keyword>
<feature type="transmembrane region" description="Helical" evidence="6">
    <location>
        <begin position="428"/>
        <end position="451"/>
    </location>
</feature>
<feature type="transmembrane region" description="Helical" evidence="6">
    <location>
        <begin position="341"/>
        <end position="359"/>
    </location>
</feature>
<dbReference type="PANTHER" id="PTHR43791">
    <property type="entry name" value="PERMEASE-RELATED"/>
    <property type="match status" value="1"/>
</dbReference>
<protein>
    <submittedName>
        <fullName evidence="8">Major facilitator superfamily transporter</fullName>
    </submittedName>
</protein>
<feature type="transmembrane region" description="Helical" evidence="6">
    <location>
        <begin position="136"/>
        <end position="158"/>
    </location>
</feature>
<reference evidence="8" key="1">
    <citation type="submission" date="2023-11" db="EMBL/GenBank/DDBJ databases">
        <authorList>
            <person name="Alioto T."/>
            <person name="Alioto T."/>
            <person name="Gomez Garrido J."/>
        </authorList>
    </citation>
    <scope>NUCLEOTIDE SEQUENCE</scope>
</reference>
<accession>A0AAI9EAW2</accession>
<dbReference type="Proteomes" id="UP001296104">
    <property type="component" value="Unassembled WGS sequence"/>
</dbReference>
<evidence type="ECO:0000313" key="9">
    <source>
        <dbReference type="Proteomes" id="UP001296104"/>
    </source>
</evidence>
<feature type="transmembrane region" description="Helical" evidence="6">
    <location>
        <begin position="310"/>
        <end position="329"/>
    </location>
</feature>
<dbReference type="FunFam" id="1.20.1250.20:FF:000057">
    <property type="entry name" value="MFS general substrate transporter"/>
    <property type="match status" value="1"/>
</dbReference>
<name>A0AAI9EAW2_9PEZI</name>
<feature type="transmembrane region" description="Helical" evidence="6">
    <location>
        <begin position="204"/>
        <end position="226"/>
    </location>
</feature>
<evidence type="ECO:0000256" key="2">
    <source>
        <dbReference type="ARBA" id="ARBA00022448"/>
    </source>
</evidence>
<dbReference type="PROSITE" id="PS50850">
    <property type="entry name" value="MFS"/>
    <property type="match status" value="1"/>
</dbReference>
<dbReference type="InterPro" id="IPR020846">
    <property type="entry name" value="MFS_dom"/>
</dbReference>
<dbReference type="InterPro" id="IPR036259">
    <property type="entry name" value="MFS_trans_sf"/>
</dbReference>
<dbReference type="PANTHER" id="PTHR43791:SF78">
    <property type="entry name" value="TRANSPORTER, PUTATIVE (AFU_ORTHOLOGUE AFUA_3G01370)-RELATED"/>
    <property type="match status" value="1"/>
</dbReference>
<evidence type="ECO:0000256" key="3">
    <source>
        <dbReference type="ARBA" id="ARBA00022692"/>
    </source>
</evidence>
<dbReference type="GO" id="GO:0016020">
    <property type="term" value="C:membrane"/>
    <property type="evidence" value="ECO:0007669"/>
    <property type="project" value="UniProtKB-SubCell"/>
</dbReference>
<keyword evidence="5 6" id="KW-0472">Membrane</keyword>
<evidence type="ECO:0000259" key="7">
    <source>
        <dbReference type="PROSITE" id="PS50850"/>
    </source>
</evidence>
<evidence type="ECO:0000256" key="1">
    <source>
        <dbReference type="ARBA" id="ARBA00004141"/>
    </source>
</evidence>
<feature type="domain" description="Major facilitator superfamily (MFS) profile" evidence="7">
    <location>
        <begin position="43"/>
        <end position="456"/>
    </location>
</feature>
<feature type="transmembrane region" description="Helical" evidence="6">
    <location>
        <begin position="275"/>
        <end position="295"/>
    </location>
</feature>
<dbReference type="FunFam" id="1.20.1250.20:FF:000013">
    <property type="entry name" value="MFS general substrate transporter"/>
    <property type="match status" value="1"/>
</dbReference>
<feature type="transmembrane region" description="Helical" evidence="6">
    <location>
        <begin position="170"/>
        <end position="192"/>
    </location>
</feature>
<comment type="caution">
    <text evidence="8">The sequence shown here is derived from an EMBL/GenBank/DDBJ whole genome shotgun (WGS) entry which is preliminary data.</text>
</comment>
<dbReference type="EMBL" id="CAVMBE010000028">
    <property type="protein sequence ID" value="CAK4022668.1"/>
    <property type="molecule type" value="Genomic_DNA"/>
</dbReference>
<dbReference type="AlphaFoldDB" id="A0AAI9EAW2"/>
<evidence type="ECO:0000256" key="4">
    <source>
        <dbReference type="ARBA" id="ARBA00022989"/>
    </source>
</evidence>
<evidence type="ECO:0000256" key="5">
    <source>
        <dbReference type="ARBA" id="ARBA00023136"/>
    </source>
</evidence>
<keyword evidence="3 6" id="KW-0812">Transmembrane</keyword>
<keyword evidence="2" id="KW-0813">Transport</keyword>
<gene>
    <name evidence="8" type="ORF">LECACI_7A004835</name>
</gene>
<dbReference type="Pfam" id="PF07690">
    <property type="entry name" value="MFS_1"/>
    <property type="match status" value="1"/>
</dbReference>
<organism evidence="8 9">
    <name type="scientific">Lecanosticta acicola</name>
    <dbReference type="NCBI Taxonomy" id="111012"/>
    <lineage>
        <taxon>Eukaryota</taxon>
        <taxon>Fungi</taxon>
        <taxon>Dikarya</taxon>
        <taxon>Ascomycota</taxon>
        <taxon>Pezizomycotina</taxon>
        <taxon>Dothideomycetes</taxon>
        <taxon>Dothideomycetidae</taxon>
        <taxon>Mycosphaerellales</taxon>
        <taxon>Mycosphaerellaceae</taxon>
        <taxon>Lecanosticta</taxon>
    </lineage>
</organism>
<dbReference type="InterPro" id="IPR011701">
    <property type="entry name" value="MFS"/>
</dbReference>
<dbReference type="Gene3D" id="1.20.1250.20">
    <property type="entry name" value="MFS general substrate transporter like domains"/>
    <property type="match status" value="2"/>
</dbReference>
<feature type="transmembrane region" description="Helical" evidence="6">
    <location>
        <begin position="365"/>
        <end position="385"/>
    </location>
</feature>
<feature type="transmembrane region" description="Helical" evidence="6">
    <location>
        <begin position="397"/>
        <end position="416"/>
    </location>
</feature>
<keyword evidence="9" id="KW-1185">Reference proteome</keyword>
<sequence length="490" mass="54376">MSDELQKQPAKRTEVAEDVDEGEVVAWTREEERQLVRKLDFRIFPIIIVLFILNFIDRNNFANARLKGLEADLHLSDVDYQTCLSILLVGYVSMEIPSNMLLNKVSSPSLYLCAAVALWGLVSACLAAAQNSVGAIMARFFLGCCESVFFPGCLLFLSKWYTRREMQLRVTWMNAGNIAAQGFGGLIAAGILGGMEGDGGLRAWRWLFIIEGAVTITIALIAYPILPDWPSTTSWLSSKEKQIAEARLVKETGINASNPISALEGFKLAFTDPKVYLLALLYFLTIMGLSFSYFFPTITSALGYNTTETLLLTAPPWIFAIFTSIPNAWHADRTGERFFHYTWPAIACMVGYLISMATHNTGARYFSTFLMTTGYASGFLVLAWISNTIVEPPEKRAVAIAFINACGNVGSIPGSYIWRSMYGPWYRIPFGACFAILGAGVVVAAGLRWYLIRLNKELERVEGAGIAMEGAGKECDDVDDDERKGFRYLY</sequence>
<evidence type="ECO:0000313" key="8">
    <source>
        <dbReference type="EMBL" id="CAK4022668.1"/>
    </source>
</evidence>
<evidence type="ECO:0000256" key="6">
    <source>
        <dbReference type="SAM" id="Phobius"/>
    </source>
</evidence>
<proteinExistence type="predicted"/>